<dbReference type="Proteomes" id="UP000693899">
    <property type="component" value="Segment"/>
</dbReference>
<dbReference type="PANTHER" id="PTHR30244">
    <property type="entry name" value="TRANSAMINASE"/>
    <property type="match status" value="1"/>
</dbReference>
<accession>A0A8E4UXS3</accession>
<evidence type="ECO:0000313" key="2">
    <source>
        <dbReference type="Proteomes" id="UP000693899"/>
    </source>
</evidence>
<dbReference type="InterPro" id="IPR015424">
    <property type="entry name" value="PyrdxlP-dep_Trfase"/>
</dbReference>
<dbReference type="Pfam" id="PF01041">
    <property type="entry name" value="DegT_DnrJ_EryC1"/>
    <property type="match status" value="1"/>
</dbReference>
<organism evidence="1 2">
    <name type="scientific">Maribacter phage Colly_1</name>
    <dbReference type="NCBI Taxonomy" id="2745691"/>
    <lineage>
        <taxon>Viruses</taxon>
        <taxon>Duplodnaviria</taxon>
        <taxon>Heunggongvirae</taxon>
        <taxon>Uroviricota</taxon>
        <taxon>Caudoviricetes</taxon>
        <taxon>Molycolviridae</taxon>
        <taxon>Mollyvirus</taxon>
        <taxon>Mollyvirus colly</taxon>
    </lineage>
</organism>
<evidence type="ECO:0000313" key="1">
    <source>
        <dbReference type="EMBL" id="QQO97211.1"/>
    </source>
</evidence>
<dbReference type="EMBL" id="MT732450">
    <property type="protein sequence ID" value="QQO97211.1"/>
    <property type="molecule type" value="Genomic_DNA"/>
</dbReference>
<dbReference type="InterPro" id="IPR000653">
    <property type="entry name" value="DegT/StrS_aminotransferase"/>
</dbReference>
<dbReference type="PANTHER" id="PTHR30244:SF34">
    <property type="entry name" value="DTDP-4-AMINO-4,6-DIDEOXYGALACTOSE TRANSAMINASE"/>
    <property type="match status" value="1"/>
</dbReference>
<protein>
    <submittedName>
        <fullName evidence="1">DegT/DnrJ/EryC1/StrS aminotransferase family protein</fullName>
    </submittedName>
</protein>
<dbReference type="GO" id="GO:0030170">
    <property type="term" value="F:pyridoxal phosphate binding"/>
    <property type="evidence" value="ECO:0007669"/>
    <property type="project" value="TreeGrafter"/>
</dbReference>
<dbReference type="GO" id="GO:0008483">
    <property type="term" value="F:transaminase activity"/>
    <property type="evidence" value="ECO:0007669"/>
    <property type="project" value="UniProtKB-KW"/>
</dbReference>
<keyword evidence="1" id="KW-0808">Transferase</keyword>
<gene>
    <name evidence="1" type="ORF">Colly1_113</name>
</gene>
<dbReference type="InterPro" id="IPR015421">
    <property type="entry name" value="PyrdxlP-dep_Trfase_major"/>
</dbReference>
<dbReference type="GO" id="GO:0000271">
    <property type="term" value="P:polysaccharide biosynthetic process"/>
    <property type="evidence" value="ECO:0007669"/>
    <property type="project" value="TreeGrafter"/>
</dbReference>
<proteinExistence type="predicted"/>
<sequence>MTYIPKAMNREFNTLVPQLITSGYSTEGQFNAACVSLIEDKYNMATTLGNSWGSLFDACLKYYSSEEDKYTLITQSNTFYGDVMIARQNGFNIVYVPGDPTDPFNMDHDELLKAIEYLDQPENAILLVSHINGHANKNTELLATTAEHYGITIVEDCAHSWGVVADFEATTKLAGTFGETAIFSFYATKFLNAGEGGALITSNDELSEYMTQYVKYSRELHHTNESVASGSFVPEAGNNIRISEYQAIALKVALENEDEYYTARLAKVNKYLAAFDHSDIFDPLNKLADYEDSLSQTQAQYYNFYKFYVKDTEAVRAIITEQGFEIGSSAFNYECPIIDAVAARVSISVADISVYEQLVSTKKNYISLKTI</sequence>
<reference evidence="1" key="1">
    <citation type="submission" date="2020-07" db="EMBL/GenBank/DDBJ databases">
        <title>Highly diverse flavobacterial phages as mortality factor during North Sea spring blooms.</title>
        <authorList>
            <person name="Bartlau N."/>
            <person name="Wichels A."/>
            <person name="Krohne G."/>
            <person name="Adriaenssens E.M."/>
            <person name="Heins A."/>
            <person name="Fuchs B.M."/>
            <person name="Amann R."/>
            <person name="Moraru C."/>
        </authorList>
    </citation>
    <scope>NUCLEOTIDE SEQUENCE</scope>
</reference>
<keyword evidence="2" id="KW-1185">Reference proteome</keyword>
<dbReference type="SUPFAM" id="SSF53383">
    <property type="entry name" value="PLP-dependent transferases"/>
    <property type="match status" value="1"/>
</dbReference>
<dbReference type="Gene3D" id="3.40.640.10">
    <property type="entry name" value="Type I PLP-dependent aspartate aminotransferase-like (Major domain)"/>
    <property type="match status" value="1"/>
</dbReference>
<name>A0A8E4UXS3_9CAUD</name>
<keyword evidence="1" id="KW-0032">Aminotransferase</keyword>